<feature type="binding site" evidence="11">
    <location>
        <position position="94"/>
    </location>
    <ligand>
        <name>Zn(2+)</name>
        <dbReference type="ChEBI" id="CHEBI:29105"/>
    </ligand>
</feature>
<feature type="binding site" evidence="11">
    <location>
        <position position="97"/>
    </location>
    <ligand>
        <name>Zn(2+)</name>
        <dbReference type="ChEBI" id="CHEBI:29105"/>
    </ligand>
</feature>
<dbReference type="RefSeq" id="WP_103464963.1">
    <property type="nucleotide sequence ID" value="NZ_PPXC01000004.1"/>
</dbReference>
<protein>
    <submittedName>
        <fullName evidence="13">Transcriptional repressor</fullName>
    </submittedName>
</protein>
<dbReference type="GO" id="GO:1900376">
    <property type="term" value="P:regulation of secondary metabolite biosynthetic process"/>
    <property type="evidence" value="ECO:0007669"/>
    <property type="project" value="TreeGrafter"/>
</dbReference>
<evidence type="ECO:0000256" key="6">
    <source>
        <dbReference type="ARBA" id="ARBA00022833"/>
    </source>
</evidence>
<dbReference type="InterPro" id="IPR036388">
    <property type="entry name" value="WH-like_DNA-bd_sf"/>
</dbReference>
<keyword evidence="14" id="KW-1185">Reference proteome</keyword>
<dbReference type="PANTHER" id="PTHR33202">
    <property type="entry name" value="ZINC UPTAKE REGULATION PROTEIN"/>
    <property type="match status" value="1"/>
</dbReference>
<evidence type="ECO:0000313" key="14">
    <source>
        <dbReference type="Proteomes" id="UP000237061"/>
    </source>
</evidence>
<gene>
    <name evidence="13" type="ORF">CVS27_06740</name>
</gene>
<keyword evidence="3" id="KW-0963">Cytoplasm</keyword>
<evidence type="ECO:0000256" key="2">
    <source>
        <dbReference type="ARBA" id="ARBA00007957"/>
    </source>
</evidence>
<keyword evidence="7 12" id="KW-0408">Iron</keyword>
<keyword evidence="5 11" id="KW-0479">Metal-binding</keyword>
<keyword evidence="4" id="KW-0678">Repressor</keyword>
<evidence type="ECO:0000313" key="13">
    <source>
        <dbReference type="EMBL" id="POH74254.1"/>
    </source>
</evidence>
<dbReference type="InterPro" id="IPR043135">
    <property type="entry name" value="Fur_C"/>
</dbReference>
<reference evidence="13 14" key="1">
    <citation type="submission" date="2018-01" db="EMBL/GenBank/DDBJ databases">
        <title>Arthrobacter sp. nov., from glaciers in China.</title>
        <authorList>
            <person name="Liu Q."/>
            <person name="Xin Y.-H."/>
        </authorList>
    </citation>
    <scope>NUCLEOTIDE SEQUENCE [LARGE SCALE GENOMIC DNA]</scope>
    <source>
        <strain evidence="13 14">HLT2-12-2</strain>
    </source>
</reference>
<dbReference type="Proteomes" id="UP000237061">
    <property type="component" value="Unassembled WGS sequence"/>
</dbReference>
<dbReference type="InterPro" id="IPR002481">
    <property type="entry name" value="FUR"/>
</dbReference>
<dbReference type="GO" id="GO:0005737">
    <property type="term" value="C:cytoplasm"/>
    <property type="evidence" value="ECO:0007669"/>
    <property type="project" value="UniProtKB-SubCell"/>
</dbReference>
<accession>A0A2S3ZYR3</accession>
<dbReference type="CDD" id="cd07153">
    <property type="entry name" value="Fur_like"/>
    <property type="match status" value="1"/>
</dbReference>
<dbReference type="Pfam" id="PF01475">
    <property type="entry name" value="FUR"/>
    <property type="match status" value="1"/>
</dbReference>
<evidence type="ECO:0000256" key="12">
    <source>
        <dbReference type="PIRSR" id="PIRSR602481-2"/>
    </source>
</evidence>
<organism evidence="13 14">
    <name type="scientific">Arthrobacter glacialis</name>
    <dbReference type="NCBI Taxonomy" id="1664"/>
    <lineage>
        <taxon>Bacteria</taxon>
        <taxon>Bacillati</taxon>
        <taxon>Actinomycetota</taxon>
        <taxon>Actinomycetes</taxon>
        <taxon>Micrococcales</taxon>
        <taxon>Micrococcaceae</taxon>
        <taxon>Arthrobacter</taxon>
    </lineage>
</organism>
<evidence type="ECO:0000256" key="7">
    <source>
        <dbReference type="ARBA" id="ARBA00023004"/>
    </source>
</evidence>
<dbReference type="Gene3D" id="3.30.1490.190">
    <property type="match status" value="1"/>
</dbReference>
<dbReference type="SUPFAM" id="SSF46785">
    <property type="entry name" value="Winged helix' DNA-binding domain"/>
    <property type="match status" value="1"/>
</dbReference>
<comment type="cofactor">
    <cofactor evidence="11">
        <name>Zn(2+)</name>
        <dbReference type="ChEBI" id="CHEBI:29105"/>
    </cofactor>
    <text evidence="11">Binds 1 zinc ion per subunit.</text>
</comment>
<dbReference type="GO" id="GO:0000976">
    <property type="term" value="F:transcription cis-regulatory region binding"/>
    <property type="evidence" value="ECO:0007669"/>
    <property type="project" value="TreeGrafter"/>
</dbReference>
<keyword evidence="8" id="KW-0805">Transcription regulation</keyword>
<keyword evidence="6 11" id="KW-0862">Zinc</keyword>
<feature type="binding site" evidence="12">
    <location>
        <position position="109"/>
    </location>
    <ligand>
        <name>Fe cation</name>
        <dbReference type="ChEBI" id="CHEBI:24875"/>
    </ligand>
</feature>
<evidence type="ECO:0000256" key="9">
    <source>
        <dbReference type="ARBA" id="ARBA00023125"/>
    </source>
</evidence>
<dbReference type="GO" id="GO:0045892">
    <property type="term" value="P:negative regulation of DNA-templated transcription"/>
    <property type="evidence" value="ECO:0007669"/>
    <property type="project" value="TreeGrafter"/>
</dbReference>
<dbReference type="Gene3D" id="1.10.10.10">
    <property type="entry name" value="Winged helix-like DNA-binding domain superfamily/Winged helix DNA-binding domain"/>
    <property type="match status" value="1"/>
</dbReference>
<sequence>MVEERALEEMLRAASLRVTRPRVAVLAAVNSHPHADADTIIGAVRVVLGSVSKQAVYDVLAALVEADLVRRIEPSGSPARFETRVGDNHHHVVCRSCGNIADVDCAVGEAPCLHASNSHGFVIDEAEVIYWGSCRDCTTKRLVNQQNLTTTRSDK</sequence>
<comment type="subcellular location">
    <subcellularLocation>
        <location evidence="1">Cytoplasm</location>
    </subcellularLocation>
</comment>
<evidence type="ECO:0000256" key="8">
    <source>
        <dbReference type="ARBA" id="ARBA00023015"/>
    </source>
</evidence>
<feature type="binding site" evidence="11">
    <location>
        <position position="137"/>
    </location>
    <ligand>
        <name>Zn(2+)</name>
        <dbReference type="ChEBI" id="CHEBI:29105"/>
    </ligand>
</feature>
<name>A0A2S3ZYR3_ARTGL</name>
<evidence type="ECO:0000256" key="10">
    <source>
        <dbReference type="ARBA" id="ARBA00023163"/>
    </source>
</evidence>
<dbReference type="AlphaFoldDB" id="A0A2S3ZYR3"/>
<evidence type="ECO:0000256" key="11">
    <source>
        <dbReference type="PIRSR" id="PIRSR602481-1"/>
    </source>
</evidence>
<evidence type="ECO:0000256" key="3">
    <source>
        <dbReference type="ARBA" id="ARBA00022490"/>
    </source>
</evidence>
<evidence type="ECO:0000256" key="4">
    <source>
        <dbReference type="ARBA" id="ARBA00022491"/>
    </source>
</evidence>
<keyword evidence="10" id="KW-0804">Transcription</keyword>
<keyword evidence="9" id="KW-0238">DNA-binding</keyword>
<proteinExistence type="inferred from homology"/>
<comment type="caution">
    <text evidence="13">The sequence shown here is derived from an EMBL/GenBank/DDBJ whole genome shotgun (WGS) entry which is preliminary data.</text>
</comment>
<dbReference type="EMBL" id="PPXC01000004">
    <property type="protein sequence ID" value="POH74254.1"/>
    <property type="molecule type" value="Genomic_DNA"/>
</dbReference>
<comment type="cofactor">
    <cofactor evidence="12">
        <name>Mn(2+)</name>
        <dbReference type="ChEBI" id="CHEBI:29035"/>
    </cofactor>
    <cofactor evidence="12">
        <name>Fe(2+)</name>
        <dbReference type="ChEBI" id="CHEBI:29033"/>
    </cofactor>
    <text evidence="12">Binds 1 Mn(2+) or Fe(2+) ion per subunit.</text>
</comment>
<comment type="similarity">
    <text evidence="2">Belongs to the Fur family.</text>
</comment>
<dbReference type="GO" id="GO:0008270">
    <property type="term" value="F:zinc ion binding"/>
    <property type="evidence" value="ECO:0007669"/>
    <property type="project" value="TreeGrafter"/>
</dbReference>
<dbReference type="GO" id="GO:0003700">
    <property type="term" value="F:DNA-binding transcription factor activity"/>
    <property type="evidence" value="ECO:0007669"/>
    <property type="project" value="InterPro"/>
</dbReference>
<dbReference type="InterPro" id="IPR036390">
    <property type="entry name" value="WH_DNA-bd_sf"/>
</dbReference>
<feature type="binding site" evidence="11">
    <location>
        <position position="134"/>
    </location>
    <ligand>
        <name>Zn(2+)</name>
        <dbReference type="ChEBI" id="CHEBI:29105"/>
    </ligand>
</feature>
<evidence type="ECO:0000256" key="5">
    <source>
        <dbReference type="ARBA" id="ARBA00022723"/>
    </source>
</evidence>
<dbReference type="PANTHER" id="PTHR33202:SF18">
    <property type="entry name" value="TRANSCRIPTIONAL REGULATOR FURA"/>
    <property type="match status" value="1"/>
</dbReference>
<evidence type="ECO:0000256" key="1">
    <source>
        <dbReference type="ARBA" id="ARBA00004496"/>
    </source>
</evidence>